<evidence type="ECO:0000256" key="6">
    <source>
        <dbReference type="PROSITE-ProRule" id="PRU00169"/>
    </source>
</evidence>
<evidence type="ECO:0000256" key="5">
    <source>
        <dbReference type="ARBA" id="ARBA00023163"/>
    </source>
</evidence>
<dbReference type="Pfam" id="PF00486">
    <property type="entry name" value="Trans_reg_C"/>
    <property type="match status" value="1"/>
</dbReference>
<accession>A0A6B8K9H3</accession>
<dbReference type="SMART" id="SM00448">
    <property type="entry name" value="REC"/>
    <property type="match status" value="1"/>
</dbReference>
<evidence type="ECO:0000256" key="3">
    <source>
        <dbReference type="ARBA" id="ARBA00023015"/>
    </source>
</evidence>
<evidence type="ECO:0000256" key="2">
    <source>
        <dbReference type="ARBA" id="ARBA00023012"/>
    </source>
</evidence>
<dbReference type="GO" id="GO:0005829">
    <property type="term" value="C:cytosol"/>
    <property type="evidence" value="ECO:0007669"/>
    <property type="project" value="TreeGrafter"/>
</dbReference>
<dbReference type="InterPro" id="IPR016032">
    <property type="entry name" value="Sig_transdc_resp-reg_C-effctor"/>
</dbReference>
<dbReference type="OrthoDB" id="9784252at2"/>
<dbReference type="Pfam" id="PF00072">
    <property type="entry name" value="Response_reg"/>
    <property type="match status" value="1"/>
</dbReference>
<evidence type="ECO:0000259" key="7">
    <source>
        <dbReference type="PROSITE" id="PS50110"/>
    </source>
</evidence>
<dbReference type="EMBL" id="CP046052">
    <property type="protein sequence ID" value="QGM44934.1"/>
    <property type="molecule type" value="Genomic_DNA"/>
</dbReference>
<dbReference type="Proteomes" id="UP000309061">
    <property type="component" value="Chromosome"/>
</dbReference>
<evidence type="ECO:0000256" key="1">
    <source>
        <dbReference type="ARBA" id="ARBA00022553"/>
    </source>
</evidence>
<dbReference type="CDD" id="cd17574">
    <property type="entry name" value="REC_OmpR"/>
    <property type="match status" value="1"/>
</dbReference>
<dbReference type="InterPro" id="IPR001789">
    <property type="entry name" value="Sig_transdc_resp-reg_receiver"/>
</dbReference>
<feature type="domain" description="Response regulatory" evidence="7">
    <location>
        <begin position="12"/>
        <end position="129"/>
    </location>
</feature>
<dbReference type="PROSITE" id="PS50110">
    <property type="entry name" value="RESPONSE_REGULATORY"/>
    <property type="match status" value="1"/>
</dbReference>
<dbReference type="Gene3D" id="1.10.10.10">
    <property type="entry name" value="Winged helix-like DNA-binding domain superfamily/Winged helix DNA-binding domain"/>
    <property type="match status" value="1"/>
</dbReference>
<dbReference type="GO" id="GO:0000156">
    <property type="term" value="F:phosphorelay response regulator activity"/>
    <property type="evidence" value="ECO:0007669"/>
    <property type="project" value="TreeGrafter"/>
</dbReference>
<dbReference type="GO" id="GO:0006355">
    <property type="term" value="P:regulation of DNA-templated transcription"/>
    <property type="evidence" value="ECO:0007669"/>
    <property type="project" value="InterPro"/>
</dbReference>
<feature type="modified residue" description="4-aspartylphosphate" evidence="6">
    <location>
        <position position="61"/>
    </location>
</feature>
<dbReference type="GO" id="GO:0000976">
    <property type="term" value="F:transcription cis-regulatory region binding"/>
    <property type="evidence" value="ECO:0007669"/>
    <property type="project" value="TreeGrafter"/>
</dbReference>
<organism evidence="8 9">
    <name type="scientific">Methylocystis heyeri</name>
    <dbReference type="NCBI Taxonomy" id="391905"/>
    <lineage>
        <taxon>Bacteria</taxon>
        <taxon>Pseudomonadati</taxon>
        <taxon>Pseudomonadota</taxon>
        <taxon>Alphaproteobacteria</taxon>
        <taxon>Hyphomicrobiales</taxon>
        <taxon>Methylocystaceae</taxon>
        <taxon>Methylocystis</taxon>
    </lineage>
</organism>
<dbReference type="RefSeq" id="WP_136495226.1">
    <property type="nucleotide sequence ID" value="NZ_CP046052.1"/>
</dbReference>
<dbReference type="Gene3D" id="3.40.50.2300">
    <property type="match status" value="1"/>
</dbReference>
<evidence type="ECO:0000313" key="9">
    <source>
        <dbReference type="Proteomes" id="UP000309061"/>
    </source>
</evidence>
<dbReference type="PANTHER" id="PTHR48111">
    <property type="entry name" value="REGULATOR OF RPOS"/>
    <property type="match status" value="1"/>
</dbReference>
<dbReference type="InterPro" id="IPR039420">
    <property type="entry name" value="WalR-like"/>
</dbReference>
<keyword evidence="4" id="KW-0238">DNA-binding</keyword>
<dbReference type="InterPro" id="IPR001867">
    <property type="entry name" value="OmpR/PhoB-type_DNA-bd"/>
</dbReference>
<keyword evidence="9" id="KW-1185">Reference proteome</keyword>
<name>A0A6B8K9H3_9HYPH</name>
<keyword evidence="5" id="KW-0804">Transcription</keyword>
<dbReference type="CDD" id="cd00383">
    <property type="entry name" value="trans_reg_C"/>
    <property type="match status" value="1"/>
</dbReference>
<sequence length="249" mass="27178">MTRESASGDGPHILVVDDDRRIRGLLSRFLAGEGYLVSAVASAAEAAERLGVLVFDLIVLDVMMPDESGLRFAKRLREAAEPWNATPILMLTALSETANRVEGLEAGVDDYLGKPFEPRELALRIASILRRTRAGAGAGGGVETGLTRFADFCFESEKGVLRRGERLIHLTTRERDIMRILAPGGVVSRRTLALRGDSDASERSVDVEIARLRRKMEGAAHCLQTVRGQGYRLIAENAKLGATEHRASR</sequence>
<reference evidence="8 9" key="1">
    <citation type="submission" date="2019-11" db="EMBL/GenBank/DDBJ databases">
        <title>The genome sequence of Methylocystis heyeri.</title>
        <authorList>
            <person name="Oshkin I.Y."/>
            <person name="Miroshnikov K."/>
            <person name="Dedysh S.N."/>
        </authorList>
    </citation>
    <scope>NUCLEOTIDE SEQUENCE [LARGE SCALE GENOMIC DNA]</scope>
    <source>
        <strain evidence="8 9">H2</strain>
    </source>
</reference>
<keyword evidence="3" id="KW-0805">Transcription regulation</keyword>
<proteinExistence type="predicted"/>
<keyword evidence="2" id="KW-0902">Two-component regulatory system</keyword>
<dbReference type="InterPro" id="IPR011006">
    <property type="entry name" value="CheY-like_superfamily"/>
</dbReference>
<gene>
    <name evidence="8" type="ORF">H2LOC_004100</name>
</gene>
<dbReference type="InterPro" id="IPR036388">
    <property type="entry name" value="WH-like_DNA-bd_sf"/>
</dbReference>
<keyword evidence="1 6" id="KW-0597">Phosphoprotein</keyword>
<evidence type="ECO:0000256" key="4">
    <source>
        <dbReference type="ARBA" id="ARBA00023125"/>
    </source>
</evidence>
<protein>
    <submittedName>
        <fullName evidence="8">Response regulator</fullName>
    </submittedName>
</protein>
<dbReference type="GO" id="GO:0032993">
    <property type="term" value="C:protein-DNA complex"/>
    <property type="evidence" value="ECO:0007669"/>
    <property type="project" value="TreeGrafter"/>
</dbReference>
<dbReference type="SUPFAM" id="SSF46894">
    <property type="entry name" value="C-terminal effector domain of the bipartite response regulators"/>
    <property type="match status" value="1"/>
</dbReference>
<evidence type="ECO:0000313" key="8">
    <source>
        <dbReference type="EMBL" id="QGM44934.1"/>
    </source>
</evidence>
<dbReference type="SMART" id="SM00862">
    <property type="entry name" value="Trans_reg_C"/>
    <property type="match status" value="1"/>
</dbReference>
<dbReference type="KEGG" id="mhey:H2LOC_004100"/>
<dbReference type="SUPFAM" id="SSF52172">
    <property type="entry name" value="CheY-like"/>
    <property type="match status" value="1"/>
</dbReference>
<dbReference type="PANTHER" id="PTHR48111:SF4">
    <property type="entry name" value="DNA-BINDING DUAL TRANSCRIPTIONAL REGULATOR OMPR"/>
    <property type="match status" value="1"/>
</dbReference>
<dbReference type="AlphaFoldDB" id="A0A6B8K9H3"/>